<dbReference type="SUPFAM" id="SSF46955">
    <property type="entry name" value="Putative DNA-binding domain"/>
    <property type="match status" value="1"/>
</dbReference>
<dbReference type="InterPro" id="IPR009061">
    <property type="entry name" value="DNA-bd_dom_put_sf"/>
</dbReference>
<dbReference type="GO" id="GO:0003677">
    <property type="term" value="F:DNA binding"/>
    <property type="evidence" value="ECO:0007669"/>
    <property type="project" value="InterPro"/>
</dbReference>
<reference evidence="2" key="1">
    <citation type="journal article" date="2021" name="PeerJ">
        <title>Extensive microbial diversity within the chicken gut microbiome revealed by metagenomics and culture.</title>
        <authorList>
            <person name="Gilroy R."/>
            <person name="Ravi A."/>
            <person name="Getino M."/>
            <person name="Pursley I."/>
            <person name="Horton D.L."/>
            <person name="Alikhan N.F."/>
            <person name="Baker D."/>
            <person name="Gharbi K."/>
            <person name="Hall N."/>
            <person name="Watson M."/>
            <person name="Adriaenssens E.M."/>
            <person name="Foster-Nyarko E."/>
            <person name="Jarju S."/>
            <person name="Secka A."/>
            <person name="Antonio M."/>
            <person name="Oren A."/>
            <person name="Chaudhuri R.R."/>
            <person name="La Ragione R."/>
            <person name="Hildebrand F."/>
            <person name="Pallen M.J."/>
        </authorList>
    </citation>
    <scope>NUCLEOTIDE SEQUENCE</scope>
    <source>
        <strain evidence="2">ChiGjej2B2-7701</strain>
    </source>
</reference>
<accession>A0A921LR41</accession>
<dbReference type="NCBIfam" id="TIGR01764">
    <property type="entry name" value="excise"/>
    <property type="match status" value="1"/>
</dbReference>
<evidence type="ECO:0000313" key="2">
    <source>
        <dbReference type="EMBL" id="HJG30579.1"/>
    </source>
</evidence>
<gene>
    <name evidence="2" type="ORF">K8U80_04185</name>
</gene>
<evidence type="ECO:0000259" key="1">
    <source>
        <dbReference type="Pfam" id="PF12728"/>
    </source>
</evidence>
<dbReference type="EMBL" id="DYVF01000029">
    <property type="protein sequence ID" value="HJG30579.1"/>
    <property type="molecule type" value="Genomic_DNA"/>
</dbReference>
<reference evidence="2" key="2">
    <citation type="submission" date="2021-09" db="EMBL/GenBank/DDBJ databases">
        <authorList>
            <person name="Gilroy R."/>
        </authorList>
    </citation>
    <scope>NUCLEOTIDE SEQUENCE</scope>
    <source>
        <strain evidence="2">ChiGjej2B2-7701</strain>
    </source>
</reference>
<protein>
    <submittedName>
        <fullName evidence="2">Helix-turn-helix domain-containing protein</fullName>
    </submittedName>
</protein>
<comment type="caution">
    <text evidence="2">The sequence shown here is derived from an EMBL/GenBank/DDBJ whole genome shotgun (WGS) entry which is preliminary data.</text>
</comment>
<dbReference type="AlphaFoldDB" id="A0A921LR41"/>
<dbReference type="InterPro" id="IPR010093">
    <property type="entry name" value="SinI_DNA-bd"/>
</dbReference>
<dbReference type="Pfam" id="PF12728">
    <property type="entry name" value="HTH_17"/>
    <property type="match status" value="1"/>
</dbReference>
<dbReference type="Proteomes" id="UP000746751">
    <property type="component" value="Unassembled WGS sequence"/>
</dbReference>
<dbReference type="InterPro" id="IPR041657">
    <property type="entry name" value="HTH_17"/>
</dbReference>
<proteinExistence type="predicted"/>
<evidence type="ECO:0000313" key="3">
    <source>
        <dbReference type="Proteomes" id="UP000746751"/>
    </source>
</evidence>
<name>A0A921LR41_9ACTN</name>
<organism evidence="2 3">
    <name type="scientific">Collinsella ihumii</name>
    <dbReference type="NCBI Taxonomy" id="1720204"/>
    <lineage>
        <taxon>Bacteria</taxon>
        <taxon>Bacillati</taxon>
        <taxon>Actinomycetota</taxon>
        <taxon>Coriobacteriia</taxon>
        <taxon>Coriobacteriales</taxon>
        <taxon>Coriobacteriaceae</taxon>
        <taxon>Collinsella</taxon>
    </lineage>
</organism>
<sequence length="104" mass="11221">MAENLGPALIDPEGCRHNLSVREYQLLVSFATHAGVRFAPSGEADAVITTGQAADILGVSRRTVTRMLDRGELPGTRLGLNHHRSVRLADVLAFKDRGVASRES</sequence>
<feature type="domain" description="Helix-turn-helix" evidence="1">
    <location>
        <begin position="48"/>
        <end position="97"/>
    </location>
</feature>